<evidence type="ECO:0000256" key="7">
    <source>
        <dbReference type="ARBA" id="ARBA00035120"/>
    </source>
</evidence>
<comment type="subcellular location">
    <subcellularLocation>
        <location evidence="1 10">Cell membrane</location>
        <topology evidence="1 10">Multi-pass membrane protein</topology>
    </subcellularLocation>
</comment>
<feature type="transmembrane region" description="Helical" evidence="10">
    <location>
        <begin position="93"/>
        <end position="111"/>
    </location>
</feature>
<feature type="transmembrane region" description="Helical" evidence="10">
    <location>
        <begin position="28"/>
        <end position="52"/>
    </location>
</feature>
<keyword evidence="13" id="KW-1185">Reference proteome</keyword>
<evidence type="ECO:0000256" key="3">
    <source>
        <dbReference type="ARBA" id="ARBA00022692"/>
    </source>
</evidence>
<protein>
    <recommendedName>
        <fullName evidence="10">Fluoride-specific ion channel FluC</fullName>
    </recommendedName>
</protein>
<evidence type="ECO:0000256" key="10">
    <source>
        <dbReference type="HAMAP-Rule" id="MF_00454"/>
    </source>
</evidence>
<dbReference type="AlphaFoldDB" id="A0A4Z0H8B2"/>
<dbReference type="HAMAP" id="MF_00454">
    <property type="entry name" value="FluC"/>
    <property type="match status" value="1"/>
</dbReference>
<dbReference type="OrthoDB" id="4408652at2"/>
<dbReference type="GO" id="GO:0140114">
    <property type="term" value="P:cellular detoxification of fluoride"/>
    <property type="evidence" value="ECO:0007669"/>
    <property type="project" value="UniProtKB-UniRule"/>
</dbReference>
<accession>A0A4Z0H8B2</accession>
<evidence type="ECO:0000256" key="5">
    <source>
        <dbReference type="ARBA" id="ARBA00023136"/>
    </source>
</evidence>
<feature type="transmembrane region" description="Helical" evidence="10">
    <location>
        <begin position="123"/>
        <end position="146"/>
    </location>
</feature>
<comment type="caution">
    <text evidence="12">The sequence shown here is derived from an EMBL/GenBank/DDBJ whole genome shotgun (WGS) entry which is preliminary data.</text>
</comment>
<evidence type="ECO:0000256" key="11">
    <source>
        <dbReference type="SAM" id="MobiDB-lite"/>
    </source>
</evidence>
<evidence type="ECO:0000256" key="8">
    <source>
        <dbReference type="ARBA" id="ARBA00035585"/>
    </source>
</evidence>
<comment type="similarity">
    <text evidence="7 10">Belongs to the fluoride channel Fluc/FEX (TC 1.A.43) family.</text>
</comment>
<sequence length="156" mass="16221">MGEARAAPRSGPDTGADRRAVRRGPSQWPVVAAVSVGGGLGTALRYGVSLLWPLPPDAFPWATLAVNATGCAVMGVFMVVITEVWAAHRLVRPFFGTGVLGGYTTFSAYAADIRRLALDGHPGSALADLLLTVATVLAAVAIAAALTRRALEGRRR</sequence>
<reference evidence="12 13" key="1">
    <citation type="submission" date="2019-03" db="EMBL/GenBank/DDBJ databases">
        <authorList>
            <person name="Gonzalez-Pimentel J.L."/>
        </authorList>
    </citation>
    <scope>NUCLEOTIDE SEQUENCE [LARGE SCALE GENOMIC DNA]</scope>
    <source>
        <strain evidence="12 13">JCM 31289</strain>
    </source>
</reference>
<keyword evidence="10" id="KW-0406">Ion transport</keyword>
<gene>
    <name evidence="10" type="primary">fluC</name>
    <name evidence="10" type="synonym">crcB</name>
    <name evidence="12" type="ORF">E4099_11190</name>
</gene>
<comment type="activity regulation">
    <text evidence="10">Na(+) is not transported, but it plays an essential structural role and its presence is essential for fluoride channel function.</text>
</comment>
<evidence type="ECO:0000256" key="4">
    <source>
        <dbReference type="ARBA" id="ARBA00022989"/>
    </source>
</evidence>
<dbReference type="Pfam" id="PF02537">
    <property type="entry name" value="CRCB"/>
    <property type="match status" value="1"/>
</dbReference>
<name>A0A4Z0H8B2_9ACTN</name>
<organism evidence="12 13">
    <name type="scientific">Streptomyces palmae</name>
    <dbReference type="NCBI Taxonomy" id="1701085"/>
    <lineage>
        <taxon>Bacteria</taxon>
        <taxon>Bacillati</taxon>
        <taxon>Actinomycetota</taxon>
        <taxon>Actinomycetes</taxon>
        <taxon>Kitasatosporales</taxon>
        <taxon>Streptomycetaceae</taxon>
        <taxon>Streptomyces</taxon>
    </lineage>
</organism>
<keyword evidence="2 10" id="KW-1003">Cell membrane</keyword>
<dbReference type="PANTHER" id="PTHR28259:SF1">
    <property type="entry name" value="FLUORIDE EXPORT PROTEIN 1-RELATED"/>
    <property type="match status" value="1"/>
</dbReference>
<feature type="region of interest" description="Disordered" evidence="11">
    <location>
        <begin position="1"/>
        <end position="23"/>
    </location>
</feature>
<keyword evidence="5 10" id="KW-0472">Membrane</keyword>
<dbReference type="GO" id="GO:0046872">
    <property type="term" value="F:metal ion binding"/>
    <property type="evidence" value="ECO:0007669"/>
    <property type="project" value="UniProtKB-KW"/>
</dbReference>
<feature type="transmembrane region" description="Helical" evidence="10">
    <location>
        <begin position="58"/>
        <end position="81"/>
    </location>
</feature>
<evidence type="ECO:0000256" key="9">
    <source>
        <dbReference type="ARBA" id="ARBA00049940"/>
    </source>
</evidence>
<keyword evidence="10" id="KW-0479">Metal-binding</keyword>
<evidence type="ECO:0000256" key="6">
    <source>
        <dbReference type="ARBA" id="ARBA00023303"/>
    </source>
</evidence>
<keyword evidence="6 10" id="KW-0407">Ion channel</keyword>
<evidence type="ECO:0000256" key="2">
    <source>
        <dbReference type="ARBA" id="ARBA00022475"/>
    </source>
</evidence>
<evidence type="ECO:0000256" key="1">
    <source>
        <dbReference type="ARBA" id="ARBA00004651"/>
    </source>
</evidence>
<feature type="binding site" evidence="10">
    <location>
        <position position="101"/>
    </location>
    <ligand>
        <name>Na(+)</name>
        <dbReference type="ChEBI" id="CHEBI:29101"/>
        <note>structural</note>
    </ligand>
</feature>
<evidence type="ECO:0000313" key="12">
    <source>
        <dbReference type="EMBL" id="TGB12349.1"/>
    </source>
</evidence>
<comment type="function">
    <text evidence="9 10">Fluoride-specific ion channel. Important for reducing fluoride concentration in the cell, thus reducing its toxicity.</text>
</comment>
<dbReference type="EMBL" id="SRID01000077">
    <property type="protein sequence ID" value="TGB12349.1"/>
    <property type="molecule type" value="Genomic_DNA"/>
</dbReference>
<dbReference type="GO" id="GO:0005886">
    <property type="term" value="C:plasma membrane"/>
    <property type="evidence" value="ECO:0007669"/>
    <property type="project" value="UniProtKB-SubCell"/>
</dbReference>
<keyword evidence="10" id="KW-0813">Transport</keyword>
<dbReference type="Proteomes" id="UP000297948">
    <property type="component" value="Unassembled WGS sequence"/>
</dbReference>
<keyword evidence="4 10" id="KW-1133">Transmembrane helix</keyword>
<evidence type="ECO:0000313" key="13">
    <source>
        <dbReference type="Proteomes" id="UP000297948"/>
    </source>
</evidence>
<dbReference type="PANTHER" id="PTHR28259">
    <property type="entry name" value="FLUORIDE EXPORT PROTEIN 1-RELATED"/>
    <property type="match status" value="1"/>
</dbReference>
<feature type="binding site" evidence="10">
    <location>
        <position position="104"/>
    </location>
    <ligand>
        <name>Na(+)</name>
        <dbReference type="ChEBI" id="CHEBI:29101"/>
        <note>structural</note>
    </ligand>
</feature>
<keyword evidence="3 10" id="KW-0812">Transmembrane</keyword>
<dbReference type="GO" id="GO:0062054">
    <property type="term" value="F:fluoride channel activity"/>
    <property type="evidence" value="ECO:0007669"/>
    <property type="project" value="UniProtKB-UniRule"/>
</dbReference>
<comment type="catalytic activity">
    <reaction evidence="8">
        <text>fluoride(in) = fluoride(out)</text>
        <dbReference type="Rhea" id="RHEA:76159"/>
        <dbReference type="ChEBI" id="CHEBI:17051"/>
    </reaction>
    <physiologicalReaction direction="left-to-right" evidence="8">
        <dbReference type="Rhea" id="RHEA:76160"/>
    </physiologicalReaction>
</comment>
<dbReference type="RefSeq" id="WP_135338844.1">
    <property type="nucleotide sequence ID" value="NZ_JBHLTX010000013.1"/>
</dbReference>
<dbReference type="InterPro" id="IPR003691">
    <property type="entry name" value="FluC"/>
</dbReference>
<keyword evidence="10" id="KW-0915">Sodium</keyword>
<proteinExistence type="inferred from homology"/>